<dbReference type="SUPFAM" id="SSF51161">
    <property type="entry name" value="Trimeric LpxA-like enzymes"/>
    <property type="match status" value="1"/>
</dbReference>
<dbReference type="InterPro" id="IPR018357">
    <property type="entry name" value="Hexapep_transf_CS"/>
</dbReference>
<organism evidence="11">
    <name type="scientific">Caulobacter sp. (strain K31)</name>
    <dbReference type="NCBI Taxonomy" id="366602"/>
    <lineage>
        <taxon>Bacteria</taxon>
        <taxon>Pseudomonadati</taxon>
        <taxon>Pseudomonadota</taxon>
        <taxon>Alphaproteobacteria</taxon>
        <taxon>Caulobacterales</taxon>
        <taxon>Caulobacteraceae</taxon>
        <taxon>Caulobacter</taxon>
    </lineage>
</organism>
<evidence type="ECO:0000256" key="9">
    <source>
        <dbReference type="ARBA" id="ARBA00049486"/>
    </source>
</evidence>
<keyword evidence="7" id="KW-0677">Repeat</keyword>
<dbReference type="GO" id="GO:0006535">
    <property type="term" value="P:cysteine biosynthetic process from serine"/>
    <property type="evidence" value="ECO:0007669"/>
    <property type="project" value="InterPro"/>
</dbReference>
<dbReference type="InterPro" id="IPR005881">
    <property type="entry name" value="Ser_O-AcTrfase"/>
</dbReference>
<dbReference type="NCBIfam" id="TIGR01172">
    <property type="entry name" value="cysE"/>
    <property type="match status" value="1"/>
</dbReference>
<dbReference type="KEGG" id="cak:Caul_3752"/>
<dbReference type="eggNOG" id="COG1045">
    <property type="taxonomic scope" value="Bacteria"/>
</dbReference>
<evidence type="ECO:0000256" key="4">
    <source>
        <dbReference type="ARBA" id="ARBA00018522"/>
    </source>
</evidence>
<name>B0T8W2_CAUSK</name>
<sequence>MLYGPRGEREIPVAKHLEVVTHDATPPVWAALRNQAEHAAKAEPALASLLNAVILSHDNLADALTFQLARKLGDQEMRAMTAREFAAEAFDSDPSLVAAAEADLMAVFERDPATKGYVQPFLFFKGFLALQTHRVSHWLWSQGRETLAFYLQSRASEVFQVDINPAARIGQGVFIDHGTGIVIGETAVVGDDVSMLHGVTLGGTGAERGDRHPKIGKGVLLGAGAKVLGNIMIGDYAKIASGSVVLKPVPPHCTAAGVPARIVNCPTCDEPARTMDHTLADVVYDYVI</sequence>
<comment type="similarity">
    <text evidence="2">Belongs to the transferase hexapeptide repeat family.</text>
</comment>
<dbReference type="PANTHER" id="PTHR42811">
    <property type="entry name" value="SERINE ACETYLTRANSFERASE"/>
    <property type="match status" value="1"/>
</dbReference>
<dbReference type="HOGENOM" id="CLU_051638_0_1_5"/>
<dbReference type="NCBIfam" id="NF041874">
    <property type="entry name" value="EPS_EpsC"/>
    <property type="match status" value="1"/>
</dbReference>
<dbReference type="InterPro" id="IPR053376">
    <property type="entry name" value="Serine_acetyltransferase"/>
</dbReference>
<evidence type="ECO:0000259" key="10">
    <source>
        <dbReference type="SMART" id="SM00971"/>
    </source>
</evidence>
<dbReference type="EMBL" id="CP000927">
    <property type="protein sequence ID" value="ABZ72879.1"/>
    <property type="molecule type" value="Genomic_DNA"/>
</dbReference>
<reference evidence="11" key="1">
    <citation type="submission" date="2008-01" db="EMBL/GenBank/DDBJ databases">
        <title>Complete sequence of chromosome of Caulobacter sp. K31.</title>
        <authorList>
            <consortium name="US DOE Joint Genome Institute"/>
            <person name="Copeland A."/>
            <person name="Lucas S."/>
            <person name="Lapidus A."/>
            <person name="Barry K."/>
            <person name="Glavina del Rio T."/>
            <person name="Dalin E."/>
            <person name="Tice H."/>
            <person name="Pitluck S."/>
            <person name="Bruce D."/>
            <person name="Goodwin L."/>
            <person name="Thompson L.S."/>
            <person name="Brettin T."/>
            <person name="Detter J.C."/>
            <person name="Han C."/>
            <person name="Schmutz J."/>
            <person name="Larimer F."/>
            <person name="Land M."/>
            <person name="Hauser L."/>
            <person name="Kyrpides N."/>
            <person name="Kim E."/>
            <person name="Stephens C."/>
            <person name="Richardson P."/>
        </authorList>
    </citation>
    <scope>NUCLEOTIDE SEQUENCE [LARGE SCALE GENOMIC DNA]</scope>
    <source>
        <strain evidence="11">K31</strain>
    </source>
</reference>
<proteinExistence type="inferred from homology"/>
<dbReference type="CDD" id="cd03354">
    <property type="entry name" value="LbH_SAT"/>
    <property type="match status" value="1"/>
</dbReference>
<protein>
    <recommendedName>
        <fullName evidence="4">Serine acetyltransferase</fullName>
        <ecNumber evidence="3">2.3.1.30</ecNumber>
    </recommendedName>
</protein>
<dbReference type="InterPro" id="IPR001451">
    <property type="entry name" value="Hexapep"/>
</dbReference>
<dbReference type="InterPro" id="IPR010493">
    <property type="entry name" value="Ser_AcTrfase_N"/>
</dbReference>
<dbReference type="Gene3D" id="2.160.10.10">
    <property type="entry name" value="Hexapeptide repeat proteins"/>
    <property type="match status" value="1"/>
</dbReference>
<dbReference type="STRING" id="366602.Caul_3752"/>
<dbReference type="EC" id="2.3.1.30" evidence="3"/>
<evidence type="ECO:0000256" key="2">
    <source>
        <dbReference type="ARBA" id="ARBA00007274"/>
    </source>
</evidence>
<evidence type="ECO:0000256" key="6">
    <source>
        <dbReference type="ARBA" id="ARBA00022679"/>
    </source>
</evidence>
<evidence type="ECO:0000256" key="8">
    <source>
        <dbReference type="ARBA" id="ARBA00023315"/>
    </source>
</evidence>
<keyword evidence="6 11" id="KW-0808">Transferase</keyword>
<accession>B0T8W2</accession>
<evidence type="ECO:0000313" key="11">
    <source>
        <dbReference type="EMBL" id="ABZ72879.1"/>
    </source>
</evidence>
<dbReference type="GO" id="GO:0009001">
    <property type="term" value="F:serine O-acetyltransferase activity"/>
    <property type="evidence" value="ECO:0007669"/>
    <property type="project" value="UniProtKB-EC"/>
</dbReference>
<evidence type="ECO:0000256" key="3">
    <source>
        <dbReference type="ARBA" id="ARBA00013266"/>
    </source>
</evidence>
<feature type="domain" description="Serine acetyltransferase N-terminal" evidence="10">
    <location>
        <begin position="28"/>
        <end position="132"/>
    </location>
</feature>
<evidence type="ECO:0000256" key="5">
    <source>
        <dbReference type="ARBA" id="ARBA00022605"/>
    </source>
</evidence>
<dbReference type="Pfam" id="PF06426">
    <property type="entry name" value="SATase_N"/>
    <property type="match status" value="1"/>
</dbReference>
<dbReference type="AlphaFoldDB" id="B0T8W2"/>
<comment type="catalytic activity">
    <reaction evidence="9">
        <text>L-serine + acetyl-CoA = O-acetyl-L-serine + CoA</text>
        <dbReference type="Rhea" id="RHEA:24560"/>
        <dbReference type="ChEBI" id="CHEBI:33384"/>
        <dbReference type="ChEBI" id="CHEBI:57287"/>
        <dbReference type="ChEBI" id="CHEBI:57288"/>
        <dbReference type="ChEBI" id="CHEBI:58340"/>
        <dbReference type="EC" id="2.3.1.30"/>
    </reaction>
</comment>
<evidence type="ECO:0000256" key="7">
    <source>
        <dbReference type="ARBA" id="ARBA00022737"/>
    </source>
</evidence>
<dbReference type="Gene3D" id="1.10.3130.10">
    <property type="entry name" value="serine acetyltransferase, domain 1"/>
    <property type="match status" value="1"/>
</dbReference>
<dbReference type="SMART" id="SM00971">
    <property type="entry name" value="SATase_N"/>
    <property type="match status" value="1"/>
</dbReference>
<dbReference type="FunFam" id="2.160.10.10:FF:000002">
    <property type="entry name" value="Serine acetyltransferase"/>
    <property type="match status" value="1"/>
</dbReference>
<dbReference type="Pfam" id="PF00132">
    <property type="entry name" value="Hexapep"/>
    <property type="match status" value="1"/>
</dbReference>
<dbReference type="InterPro" id="IPR042122">
    <property type="entry name" value="Ser_AcTrfase_N_sf"/>
</dbReference>
<dbReference type="UniPathway" id="UPA00136">
    <property type="reaction ID" value="UER00199"/>
</dbReference>
<dbReference type="PROSITE" id="PS00101">
    <property type="entry name" value="HEXAPEP_TRANSFERASES"/>
    <property type="match status" value="1"/>
</dbReference>
<gene>
    <name evidence="11" type="ordered locus">Caul_3752</name>
</gene>
<dbReference type="InterPro" id="IPR011004">
    <property type="entry name" value="Trimer_LpxA-like_sf"/>
</dbReference>
<comment type="pathway">
    <text evidence="1">Amino-acid biosynthesis; L-cysteine biosynthesis; L-cysteine from L-serine: step 1/2.</text>
</comment>
<keyword evidence="8 11" id="KW-0012">Acyltransferase</keyword>
<dbReference type="GO" id="GO:0005737">
    <property type="term" value="C:cytoplasm"/>
    <property type="evidence" value="ECO:0007669"/>
    <property type="project" value="InterPro"/>
</dbReference>
<dbReference type="InterPro" id="IPR045304">
    <property type="entry name" value="LbH_SAT"/>
</dbReference>
<evidence type="ECO:0000256" key="1">
    <source>
        <dbReference type="ARBA" id="ARBA00004876"/>
    </source>
</evidence>
<keyword evidence="5" id="KW-0028">Amino-acid biosynthesis</keyword>